<evidence type="ECO:0000259" key="8">
    <source>
        <dbReference type="PROSITE" id="PS51676"/>
    </source>
</evidence>
<keyword evidence="10" id="KW-1185">Reference proteome</keyword>
<evidence type="ECO:0000313" key="10">
    <source>
        <dbReference type="Proteomes" id="UP000799444"/>
    </source>
</evidence>
<dbReference type="InterPro" id="IPR001202">
    <property type="entry name" value="WW_dom"/>
</dbReference>
<feature type="domain" description="FF" evidence="8">
    <location>
        <begin position="168"/>
        <end position="225"/>
    </location>
</feature>
<name>A0A9P4V0E1_9PLEO</name>
<dbReference type="PROSITE" id="PS51676">
    <property type="entry name" value="FF"/>
    <property type="match status" value="1"/>
</dbReference>
<evidence type="ECO:0000256" key="6">
    <source>
        <dbReference type="SAM" id="MobiDB-lite"/>
    </source>
</evidence>
<feature type="compositionally biased region" description="Basic and acidic residues" evidence="6">
    <location>
        <begin position="692"/>
        <end position="742"/>
    </location>
</feature>
<dbReference type="Proteomes" id="UP000799444">
    <property type="component" value="Unassembled WGS sequence"/>
</dbReference>
<dbReference type="Pfam" id="PF01846">
    <property type="entry name" value="FF"/>
    <property type="match status" value="3"/>
</dbReference>
<protein>
    <submittedName>
        <fullName evidence="9">Uncharacterized protein</fullName>
    </submittedName>
</protein>
<accession>A0A9P4V0E1</accession>
<feature type="compositionally biased region" description="Basic and acidic residues" evidence="6">
    <location>
        <begin position="581"/>
        <end position="639"/>
    </location>
</feature>
<dbReference type="GO" id="GO:0045292">
    <property type="term" value="P:mRNA cis splicing, via spliceosome"/>
    <property type="evidence" value="ECO:0007669"/>
    <property type="project" value="InterPro"/>
</dbReference>
<dbReference type="Gene3D" id="2.20.70.10">
    <property type="match status" value="1"/>
</dbReference>
<feature type="compositionally biased region" description="Basic and acidic residues" evidence="6">
    <location>
        <begin position="125"/>
        <end position="150"/>
    </location>
</feature>
<dbReference type="Gene3D" id="1.10.10.440">
    <property type="entry name" value="FF domain"/>
    <property type="match status" value="4"/>
</dbReference>
<reference evidence="9" key="1">
    <citation type="journal article" date="2020" name="Stud. Mycol.">
        <title>101 Dothideomycetes genomes: a test case for predicting lifestyles and emergence of pathogens.</title>
        <authorList>
            <person name="Haridas S."/>
            <person name="Albert R."/>
            <person name="Binder M."/>
            <person name="Bloem J."/>
            <person name="Labutti K."/>
            <person name="Salamov A."/>
            <person name="Andreopoulos B."/>
            <person name="Baker S."/>
            <person name="Barry K."/>
            <person name="Bills G."/>
            <person name="Bluhm B."/>
            <person name="Cannon C."/>
            <person name="Castanera R."/>
            <person name="Culley D."/>
            <person name="Daum C."/>
            <person name="Ezra D."/>
            <person name="Gonzalez J."/>
            <person name="Henrissat B."/>
            <person name="Kuo A."/>
            <person name="Liang C."/>
            <person name="Lipzen A."/>
            <person name="Lutzoni F."/>
            <person name="Magnuson J."/>
            <person name="Mondo S."/>
            <person name="Nolan M."/>
            <person name="Ohm R."/>
            <person name="Pangilinan J."/>
            <person name="Park H.-J."/>
            <person name="Ramirez L."/>
            <person name="Alfaro M."/>
            <person name="Sun H."/>
            <person name="Tritt A."/>
            <person name="Yoshinaga Y."/>
            <person name="Zwiers L.-H."/>
            <person name="Turgeon B."/>
            <person name="Goodwin S."/>
            <person name="Spatafora J."/>
            <person name="Crous P."/>
            <person name="Grigoriev I."/>
        </authorList>
    </citation>
    <scope>NUCLEOTIDE SEQUENCE</scope>
    <source>
        <strain evidence="9">CBS 125425</strain>
    </source>
</reference>
<dbReference type="GO" id="GO:0071004">
    <property type="term" value="C:U2-type prespliceosome"/>
    <property type="evidence" value="ECO:0007669"/>
    <property type="project" value="TreeGrafter"/>
</dbReference>
<dbReference type="PANTHER" id="PTHR11864:SF0">
    <property type="entry name" value="PRP40 PRE-MRNA PROCESSING FACTOR 40 HOMOLOG A (YEAST)"/>
    <property type="match status" value="1"/>
</dbReference>
<evidence type="ECO:0000313" key="9">
    <source>
        <dbReference type="EMBL" id="KAF2735207.1"/>
    </source>
</evidence>
<comment type="caution">
    <text evidence="9">The sequence shown here is derived from an EMBL/GenBank/DDBJ whole genome shotgun (WGS) entry which is preliminary data.</text>
</comment>
<dbReference type="FunFam" id="1.10.10.440:FF:000013">
    <property type="entry name" value="pre-mRNA-processing protein 40A isoform X1"/>
    <property type="match status" value="1"/>
</dbReference>
<dbReference type="OrthoDB" id="187617at2759"/>
<dbReference type="PROSITE" id="PS01159">
    <property type="entry name" value="WW_DOMAIN_1"/>
    <property type="match status" value="1"/>
</dbReference>
<organism evidence="9 10">
    <name type="scientific">Polyplosphaeria fusca</name>
    <dbReference type="NCBI Taxonomy" id="682080"/>
    <lineage>
        <taxon>Eukaryota</taxon>
        <taxon>Fungi</taxon>
        <taxon>Dikarya</taxon>
        <taxon>Ascomycota</taxon>
        <taxon>Pezizomycotina</taxon>
        <taxon>Dothideomycetes</taxon>
        <taxon>Pleosporomycetidae</taxon>
        <taxon>Pleosporales</taxon>
        <taxon>Tetraplosphaeriaceae</taxon>
        <taxon>Polyplosphaeria</taxon>
    </lineage>
</organism>
<dbReference type="InterPro" id="IPR036517">
    <property type="entry name" value="FF_domain_sf"/>
</dbReference>
<keyword evidence="3" id="KW-0677">Repeat</keyword>
<gene>
    <name evidence="9" type="ORF">EJ04DRAFT_523003</name>
</gene>
<proteinExistence type="predicted"/>
<dbReference type="InterPro" id="IPR002713">
    <property type="entry name" value="FF_domain"/>
</dbReference>
<sequence>MNGFPPPPMPHGPSWKLVKPAQNGKAYYSNNFGQTQWEKPIELKEPIDYAMEGTPWQQLWTGNTDDAKMYWHNPETSATLWDVPAEIKAKLEEIEKQPSRRPAPSQPNKWVAGSVNFLPSYDQKQNSRDDFHHHSDRGMDRRDRDRDENRYAIAERGTITYSKDADLYSNPKDAEAAFEKLLKRQGVQSDWSWEQTIRVGIKDPEWRAISDPKLREATFRKYCDNLRSQDKEKEAARQAKLRADFTAMLRSHVEITYLTRYKSALPYIQEESIFRTAKDDFERRQLYEAYIARLKQEHEEHQVVERKSALTELANLCKDLDLDAFTSFETVKQQLQEPKFKTLSHDDFLVTFEDRVRQLETDLDAQRKYERHANNRNERKKRQGLKKLLNELKQKGQINVNMEWSEVAPLIKEDPRYKAAVDLQGSGPVDNYLDVMAVFLDVMAEEDQKFRTHRRKALEILESRRFEVTAATTFEEFDATLRKDLLFANFDAESMRHVYKYILGKVIQRDEAERLGAEEVERRGMDDLRVAMRNLVPPITSAENWDDVRPRLEASPEFRVLEEPSRVAAFDKYIRRLKEKERTDRSDRGRRTDRGDRDRGDRDRDRDRDRGDRDRDRDRAGDRDRDRRERDHGRDRDYRNGTSESHRRRHGTRTRSPEADAYEAERLKAQEDRVARYRNDGGTGLSPQRRPHREDDRYERSRRGSTDHYGSERRDRAADREHKYMSRADPRDPPPTKLDYGDSRGIPARRRRDSDSENESNASRKRPRYSPRSPRRDRRSKTPGQQGTEAIESNAVASANAHYHSGSEEGEIEED</sequence>
<evidence type="ECO:0000256" key="2">
    <source>
        <dbReference type="ARBA" id="ARBA00022664"/>
    </source>
</evidence>
<dbReference type="InterPro" id="IPR039726">
    <property type="entry name" value="Prp40-like"/>
</dbReference>
<evidence type="ECO:0000256" key="1">
    <source>
        <dbReference type="ARBA" id="ARBA00004123"/>
    </source>
</evidence>
<dbReference type="AlphaFoldDB" id="A0A9P4V0E1"/>
<keyword evidence="5" id="KW-0539">Nucleus</keyword>
<feature type="region of interest" description="Disordered" evidence="6">
    <location>
        <begin position="93"/>
        <end position="151"/>
    </location>
</feature>
<dbReference type="GO" id="GO:0005685">
    <property type="term" value="C:U1 snRNP"/>
    <property type="evidence" value="ECO:0007669"/>
    <property type="project" value="TreeGrafter"/>
</dbReference>
<dbReference type="Pfam" id="PF25432">
    <property type="entry name" value="FF_PRPF40A"/>
    <property type="match status" value="1"/>
</dbReference>
<evidence type="ECO:0000259" key="7">
    <source>
        <dbReference type="PROSITE" id="PS50020"/>
    </source>
</evidence>
<dbReference type="PANTHER" id="PTHR11864">
    <property type="entry name" value="PRE-MRNA-PROCESSING PROTEIN PRP40"/>
    <property type="match status" value="1"/>
</dbReference>
<evidence type="ECO:0000256" key="4">
    <source>
        <dbReference type="ARBA" id="ARBA00023187"/>
    </source>
</evidence>
<keyword evidence="2" id="KW-0507">mRNA processing</keyword>
<feature type="compositionally biased region" description="Basic residues" evidence="6">
    <location>
        <begin position="763"/>
        <end position="781"/>
    </location>
</feature>
<dbReference type="SUPFAM" id="SSF81698">
    <property type="entry name" value="FF domain"/>
    <property type="match status" value="4"/>
</dbReference>
<dbReference type="SMART" id="SM00441">
    <property type="entry name" value="FF"/>
    <property type="match status" value="4"/>
</dbReference>
<feature type="domain" description="WW" evidence="7">
    <location>
        <begin position="9"/>
        <end position="42"/>
    </location>
</feature>
<feature type="compositionally biased region" description="Basic and acidic residues" evidence="6">
    <location>
        <begin position="655"/>
        <end position="679"/>
    </location>
</feature>
<dbReference type="SMART" id="SM00456">
    <property type="entry name" value="WW"/>
    <property type="match status" value="2"/>
</dbReference>
<comment type="subcellular location">
    <subcellularLocation>
        <location evidence="1">Nucleus</location>
    </subcellularLocation>
</comment>
<dbReference type="PROSITE" id="PS50020">
    <property type="entry name" value="WW_DOMAIN_2"/>
    <property type="match status" value="2"/>
</dbReference>
<feature type="domain" description="WW" evidence="7">
    <location>
        <begin position="54"/>
        <end position="86"/>
    </location>
</feature>
<evidence type="ECO:0000256" key="3">
    <source>
        <dbReference type="ARBA" id="ARBA00022737"/>
    </source>
</evidence>
<evidence type="ECO:0000256" key="5">
    <source>
        <dbReference type="ARBA" id="ARBA00023242"/>
    </source>
</evidence>
<dbReference type="GO" id="GO:0003723">
    <property type="term" value="F:RNA binding"/>
    <property type="evidence" value="ECO:0007669"/>
    <property type="project" value="TreeGrafter"/>
</dbReference>
<feature type="region of interest" description="Disordered" evidence="6">
    <location>
        <begin position="581"/>
        <end position="815"/>
    </location>
</feature>
<keyword evidence="4" id="KW-0508">mRNA splicing</keyword>
<dbReference type="EMBL" id="ML996138">
    <property type="protein sequence ID" value="KAF2735207.1"/>
    <property type="molecule type" value="Genomic_DNA"/>
</dbReference>